<gene>
    <name evidence="2" type="ORF">LAZ67_7003162</name>
</gene>
<evidence type="ECO:0000256" key="1">
    <source>
        <dbReference type="SAM" id="MobiDB-lite"/>
    </source>
</evidence>
<organism evidence="2 3">
    <name type="scientific">Cordylochernes scorpioides</name>
    <dbReference type="NCBI Taxonomy" id="51811"/>
    <lineage>
        <taxon>Eukaryota</taxon>
        <taxon>Metazoa</taxon>
        <taxon>Ecdysozoa</taxon>
        <taxon>Arthropoda</taxon>
        <taxon>Chelicerata</taxon>
        <taxon>Arachnida</taxon>
        <taxon>Pseudoscorpiones</taxon>
        <taxon>Cheliferoidea</taxon>
        <taxon>Chernetidae</taxon>
        <taxon>Cordylochernes</taxon>
    </lineage>
</organism>
<reference evidence="2 3" key="1">
    <citation type="submission" date="2022-01" db="EMBL/GenBank/DDBJ databases">
        <title>A chromosomal length assembly of Cordylochernes scorpioides.</title>
        <authorList>
            <person name="Zeh D."/>
            <person name="Zeh J."/>
        </authorList>
    </citation>
    <scope>NUCLEOTIDE SEQUENCE [LARGE SCALE GENOMIC DNA]</scope>
    <source>
        <strain evidence="2">IN4F17</strain>
        <tissue evidence="2">Whole Body</tissue>
    </source>
</reference>
<name>A0ABY6KNS5_9ARAC</name>
<keyword evidence="3" id="KW-1185">Reference proteome</keyword>
<protein>
    <submittedName>
        <fullName evidence="2">Uncharacterized protein</fullName>
    </submittedName>
</protein>
<proteinExistence type="predicted"/>
<evidence type="ECO:0000313" key="2">
    <source>
        <dbReference type="EMBL" id="UYV70473.1"/>
    </source>
</evidence>
<feature type="region of interest" description="Disordered" evidence="1">
    <location>
        <begin position="1"/>
        <end position="68"/>
    </location>
</feature>
<dbReference type="Proteomes" id="UP001235939">
    <property type="component" value="Chromosome 07"/>
</dbReference>
<evidence type="ECO:0000313" key="3">
    <source>
        <dbReference type="Proteomes" id="UP001235939"/>
    </source>
</evidence>
<accession>A0ABY6KNS5</accession>
<dbReference type="EMBL" id="CP092869">
    <property type="protein sequence ID" value="UYV70473.1"/>
    <property type="molecule type" value="Genomic_DNA"/>
</dbReference>
<sequence>MERGKDKRGFFLSKKGQIQGDSTRVAHSEGQSTVGLETQKGGDQTLPALSREGLTDEESADEQSDGKSGNETIYLMFLINDPKNWRIPPKHSWYSGVNPGGALNIRNRQHQTTLTRFRTGHLKPLKIEKNNKIYPTAHCPKCSLVPAASEHILACIRCTKQDLWERPLLIIKQFEEHGICFSQMKTWTTIQTPGKPRANHQPTLFISSLEGLTGLNVVRWCLAGKDGGGKRRPYLGYTDEESDEQSDLNIPGNKRHKSSGYGRFFFFLIFIQQSYQPIKLVELVDELINGSVFFFFLISTQSITLSRAHQWMSQYQDFFLISTQQSYQPIKLVDLVDDVC</sequence>